<dbReference type="Proteomes" id="UP001183176">
    <property type="component" value="Unassembled WGS sequence"/>
</dbReference>
<sequence length="314" mass="33812">MIAFFVILALIVGLCELFGGWAKTDGGHVAVIRNGGPLSNTKIKTVFDPSSGMRFVGFYASQHDYPSSQRFYAIDATGDSKRTGVEVVQVPTADGIEVGTQGTVYFNLNLDHDTLKSFDNAYGTRKFQGNDATYRYAWEGDEGFNSFLDAIVSRVVNNDLRISIGNYRCSDLLPSCALVQNTSTPVDTSKLAGKGNVNLAKVEQTIASSLETDFTSSLGGHYLTNVRFNLSKITLPQNVQEAIDQAQAQYANVSQSQAKVKQAQLDAQANEEKQKGYNACPACSQIDILKALPQGVTVFAPGSGTGLPLTQPAK</sequence>
<evidence type="ECO:0000259" key="1">
    <source>
        <dbReference type="Pfam" id="PF01145"/>
    </source>
</evidence>
<feature type="domain" description="Band 7" evidence="1">
    <location>
        <begin position="24"/>
        <end position="266"/>
    </location>
</feature>
<organism evidence="2 3">
    <name type="scientific">Jatrophihabitans lederbergiae</name>
    <dbReference type="NCBI Taxonomy" id="3075547"/>
    <lineage>
        <taxon>Bacteria</taxon>
        <taxon>Bacillati</taxon>
        <taxon>Actinomycetota</taxon>
        <taxon>Actinomycetes</taxon>
        <taxon>Jatrophihabitantales</taxon>
        <taxon>Jatrophihabitantaceae</taxon>
        <taxon>Jatrophihabitans</taxon>
    </lineage>
</organism>
<protein>
    <submittedName>
        <fullName evidence="2">SPFH domain-containing protein</fullName>
    </submittedName>
</protein>
<keyword evidence="3" id="KW-1185">Reference proteome</keyword>
<proteinExistence type="predicted"/>
<dbReference type="InterPro" id="IPR001107">
    <property type="entry name" value="Band_7"/>
</dbReference>
<evidence type="ECO:0000313" key="2">
    <source>
        <dbReference type="EMBL" id="MDT0262959.1"/>
    </source>
</evidence>
<accession>A0ABU2JE48</accession>
<dbReference type="Pfam" id="PF01145">
    <property type="entry name" value="Band_7"/>
    <property type="match status" value="1"/>
</dbReference>
<name>A0ABU2JE48_9ACTN</name>
<gene>
    <name evidence="2" type="ORF">RM423_16310</name>
</gene>
<reference evidence="3" key="1">
    <citation type="submission" date="2023-07" db="EMBL/GenBank/DDBJ databases">
        <title>30 novel species of actinomycetes from the DSMZ collection.</title>
        <authorList>
            <person name="Nouioui I."/>
        </authorList>
    </citation>
    <scope>NUCLEOTIDE SEQUENCE [LARGE SCALE GENOMIC DNA]</scope>
    <source>
        <strain evidence="3">DSM 44399</strain>
    </source>
</reference>
<dbReference type="EMBL" id="JAVREH010000025">
    <property type="protein sequence ID" value="MDT0262959.1"/>
    <property type="molecule type" value="Genomic_DNA"/>
</dbReference>
<evidence type="ECO:0000313" key="3">
    <source>
        <dbReference type="Proteomes" id="UP001183176"/>
    </source>
</evidence>
<comment type="caution">
    <text evidence="2">The sequence shown here is derived from an EMBL/GenBank/DDBJ whole genome shotgun (WGS) entry which is preliminary data.</text>
</comment>
<dbReference type="RefSeq" id="WP_311424106.1">
    <property type="nucleotide sequence ID" value="NZ_JAVREH010000025.1"/>
</dbReference>